<organism evidence="1">
    <name type="scientific">Picea sitchensis</name>
    <name type="common">Sitka spruce</name>
    <name type="synonym">Pinus sitchensis</name>
    <dbReference type="NCBI Taxonomy" id="3332"/>
    <lineage>
        <taxon>Eukaryota</taxon>
        <taxon>Viridiplantae</taxon>
        <taxon>Streptophyta</taxon>
        <taxon>Embryophyta</taxon>
        <taxon>Tracheophyta</taxon>
        <taxon>Spermatophyta</taxon>
        <taxon>Pinopsida</taxon>
        <taxon>Pinidae</taxon>
        <taxon>Conifers I</taxon>
        <taxon>Pinales</taxon>
        <taxon>Pinaceae</taxon>
        <taxon>Picea</taxon>
    </lineage>
</organism>
<name>A9P116_PICSI</name>
<sequence length="65" mass="7569">MQGTNFPPVRLRIRSLLKIAITRRAMSLNARCGHLWFQKPCYRATLASRYLREGIWRCGNLSFTA</sequence>
<dbReference type="EMBL" id="EF087331">
    <property type="protein sequence ID" value="ABK26577.1"/>
    <property type="molecule type" value="mRNA"/>
</dbReference>
<reference evidence="1" key="1">
    <citation type="journal article" date="2008" name="BMC Genomics">
        <title>A conifer genomics resource of 200,000 spruce (Picea spp.) ESTs and 6,464 high-quality, sequence-finished full-length cDNAs for Sitka spruce (Picea sitchensis).</title>
        <authorList>
            <person name="Ralph S.G."/>
            <person name="Chun H.J."/>
            <person name="Kolosova N."/>
            <person name="Cooper D."/>
            <person name="Oddy C."/>
            <person name="Ritland C.E."/>
            <person name="Kirkpatrick R."/>
            <person name="Moore R."/>
            <person name="Barber S."/>
            <person name="Holt R.A."/>
            <person name="Jones S.J."/>
            <person name="Marra M.A."/>
            <person name="Douglas C.J."/>
            <person name="Ritland K."/>
            <person name="Bohlmann J."/>
        </authorList>
    </citation>
    <scope>NUCLEOTIDE SEQUENCE</scope>
    <source>
        <tissue evidence="1">Green portion of the leader tissue</tissue>
    </source>
</reference>
<evidence type="ECO:0000313" key="1">
    <source>
        <dbReference type="EMBL" id="ABK26577.1"/>
    </source>
</evidence>
<accession>A9P116</accession>
<protein>
    <submittedName>
        <fullName evidence="1">Uncharacterized protein</fullName>
    </submittedName>
</protein>
<dbReference type="AlphaFoldDB" id="A9P116"/>
<proteinExistence type="evidence at transcript level"/>